<dbReference type="Pfam" id="PF07228">
    <property type="entry name" value="SpoIIE"/>
    <property type="match status" value="1"/>
</dbReference>
<protein>
    <submittedName>
        <fullName evidence="4">SpoIIE family protein phosphatase</fullName>
    </submittedName>
</protein>
<evidence type="ECO:0000256" key="2">
    <source>
        <dbReference type="SAM" id="Phobius"/>
    </source>
</evidence>
<keyword evidence="1" id="KW-0378">Hydrolase</keyword>
<dbReference type="InterPro" id="IPR001932">
    <property type="entry name" value="PPM-type_phosphatase-like_dom"/>
</dbReference>
<organism evidence="4 5">
    <name type="scientific">Succinivibrio faecicola</name>
    <dbReference type="NCBI Taxonomy" id="2820300"/>
    <lineage>
        <taxon>Bacteria</taxon>
        <taxon>Pseudomonadati</taxon>
        <taxon>Pseudomonadota</taxon>
        <taxon>Gammaproteobacteria</taxon>
        <taxon>Aeromonadales</taxon>
        <taxon>Succinivibrionaceae</taxon>
        <taxon>Succinivibrio</taxon>
    </lineage>
</organism>
<feature type="domain" description="PPM-type phosphatase" evidence="3">
    <location>
        <begin position="470"/>
        <end position="648"/>
    </location>
</feature>
<dbReference type="Gene3D" id="3.60.40.10">
    <property type="entry name" value="PPM-type phosphatase domain"/>
    <property type="match status" value="1"/>
</dbReference>
<dbReference type="RefSeq" id="WP_219937922.1">
    <property type="nucleotide sequence ID" value="NZ_JAGFNY010000026.1"/>
</dbReference>
<dbReference type="InterPro" id="IPR036457">
    <property type="entry name" value="PPM-type-like_dom_sf"/>
</dbReference>
<keyword evidence="2" id="KW-0812">Transmembrane</keyword>
<evidence type="ECO:0000313" key="4">
    <source>
        <dbReference type="EMBL" id="MBW7570699.1"/>
    </source>
</evidence>
<gene>
    <name evidence="4" type="ORF">J5V48_07320</name>
</gene>
<evidence type="ECO:0000256" key="1">
    <source>
        <dbReference type="ARBA" id="ARBA00022801"/>
    </source>
</evidence>
<keyword evidence="2" id="KW-1133">Transmembrane helix</keyword>
<dbReference type="EMBL" id="JAGFNY010000026">
    <property type="protein sequence ID" value="MBW7570699.1"/>
    <property type="molecule type" value="Genomic_DNA"/>
</dbReference>
<dbReference type="Proteomes" id="UP000731465">
    <property type="component" value="Unassembled WGS sequence"/>
</dbReference>
<dbReference type="PANTHER" id="PTHR43156:SF2">
    <property type="entry name" value="STAGE II SPORULATION PROTEIN E"/>
    <property type="match status" value="1"/>
</dbReference>
<sequence length="658" mass="74333">MKLKVKLLSAICLSVVISAVVCCTYNFTCLYKSAIKNEFESQKKYSMLITNALDLRLKEPNSQIEKIIDQIAFTQLEAVEKFHQFYKKQDLLDFSTFQYFAISNASNQLFEANEISKGENCLAMYKIPENKQSKVKSELLAKKVSFDNLWCTVDKEQAFLGYRILNIADKNFLYLQKISASDLYVEKSLFDKIKDLDINKLLYKDGYLQTKNPTAVVILSSKGKILNSNLDKSVAVSYTDSILKDDFNEAHKSNLIKQIALENAKDNKAKIVTISYLQEYDAFVVVAKNKGPIIRKEVISILLIAALAFCVLGLLVFVTLKLLAFVNKDLKSIENNINVLKTIILEPKERTEQSVSMVDTNKFTLEKLDNVYSAVADYAKEVNSCIEKKIEELNTVCQNSVKEAVENKELSMISSFHKDMANAGADMPNSKFLDIASFLVPAKTDPKAFYDIFRVDKDNIGIIFGKTSQGSLKSISAINIITSFVKDALTHKNLLPAQALTDVNHILMQRENGDLNITCFVMILSEFTGNFIYSMAGLNLPTLIHLHKEQKLEAKAIHAELCTNKDETYIDSKGKFTYLDTLVFVNTDITDIKDEQGNEFTLEKIMETFTQKADDEASDQLISFYRELKKHAGADFESLNKDVSAIVIKKNANNKEFE</sequence>
<keyword evidence="2" id="KW-0472">Membrane</keyword>
<proteinExistence type="predicted"/>
<feature type="transmembrane region" description="Helical" evidence="2">
    <location>
        <begin position="298"/>
        <end position="323"/>
    </location>
</feature>
<evidence type="ECO:0000259" key="3">
    <source>
        <dbReference type="Pfam" id="PF07228"/>
    </source>
</evidence>
<keyword evidence="5" id="KW-1185">Reference proteome</keyword>
<dbReference type="PANTHER" id="PTHR43156">
    <property type="entry name" value="STAGE II SPORULATION PROTEIN E-RELATED"/>
    <property type="match status" value="1"/>
</dbReference>
<comment type="caution">
    <text evidence="4">The sequence shown here is derived from an EMBL/GenBank/DDBJ whole genome shotgun (WGS) entry which is preliminary data.</text>
</comment>
<accession>A0ABS7DHB4</accession>
<dbReference type="InterPro" id="IPR052016">
    <property type="entry name" value="Bact_Sigma-Reg"/>
</dbReference>
<reference evidence="4 5" key="1">
    <citation type="submission" date="2021-03" db="EMBL/GenBank/DDBJ databases">
        <title>Succinivibrio sp. nov. isolated from feces of cow.</title>
        <authorList>
            <person name="Choi J.-Y."/>
        </authorList>
    </citation>
    <scope>NUCLEOTIDE SEQUENCE [LARGE SCALE GENOMIC DNA]</scope>
    <source>
        <strain evidence="4 5">AGMB01872</strain>
    </source>
</reference>
<evidence type="ECO:0000313" key="5">
    <source>
        <dbReference type="Proteomes" id="UP000731465"/>
    </source>
</evidence>
<name>A0ABS7DHB4_9GAMM</name>